<sequence>MTVFCGNVLGRYHKKPIKKGQNNPKCKQPMKGRKYVCPEIRCGKKSRGGISYEVILAEPSADKPYPLTSVSPKSMTAEEITQKLQQAEERRKEASRKREETNAAYIYATQAALVDKLNATSINREAYQNGLRAKITDRLNNDGNKRKQLDAKINDLRQTIEDKLRCAEENRTESIRKICEKLKEHHRRAELVRANKQRLMAEGKNDTASSV</sequence>
<dbReference type="InterPro" id="IPR036002">
    <property type="entry name" value="Stathmin_sf"/>
</dbReference>
<dbReference type="PANTHER" id="PTHR10104">
    <property type="entry name" value="STATHMIN"/>
    <property type="match status" value="1"/>
</dbReference>
<dbReference type="PROSITE" id="PS51663">
    <property type="entry name" value="STATHMIN_3"/>
    <property type="match status" value="1"/>
</dbReference>
<reference evidence="2" key="1">
    <citation type="submission" date="2023-11" db="EMBL/GenBank/DDBJ databases">
        <title>Genome assemblies of two species of porcelain crab, Petrolisthes cinctipes and Petrolisthes manimaculis (Anomura: Porcellanidae).</title>
        <authorList>
            <person name="Angst P."/>
        </authorList>
    </citation>
    <scope>NUCLEOTIDE SEQUENCE</scope>
    <source>
        <strain evidence="2">PB745_02</strain>
        <tissue evidence="2">Gill</tissue>
    </source>
</reference>
<dbReference type="Pfam" id="PF00836">
    <property type="entry name" value="Stathmin"/>
    <property type="match status" value="1"/>
</dbReference>
<name>A0AAE1PTI3_9EUCA</name>
<protein>
    <recommendedName>
        <fullName evidence="4">Stathmin</fullName>
    </recommendedName>
</protein>
<dbReference type="AlphaFoldDB" id="A0AAE1PTI3"/>
<keyword evidence="1" id="KW-0175">Coiled coil</keyword>
<dbReference type="PANTHER" id="PTHR10104:SF1">
    <property type="entry name" value="STATHMIN, ISOFORM D"/>
    <property type="match status" value="1"/>
</dbReference>
<keyword evidence="3" id="KW-1185">Reference proteome</keyword>
<dbReference type="SUPFAM" id="SSF101494">
    <property type="entry name" value="Stathmin"/>
    <property type="match status" value="1"/>
</dbReference>
<evidence type="ECO:0000313" key="3">
    <source>
        <dbReference type="Proteomes" id="UP001292094"/>
    </source>
</evidence>
<dbReference type="GO" id="GO:0005737">
    <property type="term" value="C:cytoplasm"/>
    <property type="evidence" value="ECO:0007669"/>
    <property type="project" value="TreeGrafter"/>
</dbReference>
<dbReference type="Proteomes" id="UP001292094">
    <property type="component" value="Unassembled WGS sequence"/>
</dbReference>
<dbReference type="GO" id="GO:0015631">
    <property type="term" value="F:tubulin binding"/>
    <property type="evidence" value="ECO:0007669"/>
    <property type="project" value="TreeGrafter"/>
</dbReference>
<feature type="coiled-coil region" evidence="1">
    <location>
        <begin position="139"/>
        <end position="202"/>
    </location>
</feature>
<evidence type="ECO:0000313" key="2">
    <source>
        <dbReference type="EMBL" id="KAK4314536.1"/>
    </source>
</evidence>
<dbReference type="EMBL" id="JAWZYT010001218">
    <property type="protein sequence ID" value="KAK4314536.1"/>
    <property type="molecule type" value="Genomic_DNA"/>
</dbReference>
<dbReference type="GO" id="GO:0031110">
    <property type="term" value="P:regulation of microtubule polymerization or depolymerization"/>
    <property type="evidence" value="ECO:0007669"/>
    <property type="project" value="InterPro"/>
</dbReference>
<dbReference type="Gene3D" id="6.10.280.30">
    <property type="match status" value="1"/>
</dbReference>
<proteinExistence type="predicted"/>
<dbReference type="GO" id="GO:0007019">
    <property type="term" value="P:microtubule depolymerization"/>
    <property type="evidence" value="ECO:0007669"/>
    <property type="project" value="TreeGrafter"/>
</dbReference>
<feature type="coiled-coil region" evidence="1">
    <location>
        <begin position="77"/>
        <end position="104"/>
    </location>
</feature>
<gene>
    <name evidence="2" type="ORF">Pmani_014241</name>
</gene>
<dbReference type="GO" id="GO:0043005">
    <property type="term" value="C:neuron projection"/>
    <property type="evidence" value="ECO:0007669"/>
    <property type="project" value="TreeGrafter"/>
</dbReference>
<organism evidence="2 3">
    <name type="scientific">Petrolisthes manimaculis</name>
    <dbReference type="NCBI Taxonomy" id="1843537"/>
    <lineage>
        <taxon>Eukaryota</taxon>
        <taxon>Metazoa</taxon>
        <taxon>Ecdysozoa</taxon>
        <taxon>Arthropoda</taxon>
        <taxon>Crustacea</taxon>
        <taxon>Multicrustacea</taxon>
        <taxon>Malacostraca</taxon>
        <taxon>Eumalacostraca</taxon>
        <taxon>Eucarida</taxon>
        <taxon>Decapoda</taxon>
        <taxon>Pleocyemata</taxon>
        <taxon>Anomura</taxon>
        <taxon>Galatheoidea</taxon>
        <taxon>Porcellanidae</taxon>
        <taxon>Petrolisthes</taxon>
    </lineage>
</organism>
<dbReference type="InterPro" id="IPR000956">
    <property type="entry name" value="Stathmin_fam"/>
</dbReference>
<evidence type="ECO:0008006" key="4">
    <source>
        <dbReference type="Google" id="ProtNLM"/>
    </source>
</evidence>
<dbReference type="GO" id="GO:0031175">
    <property type="term" value="P:neuron projection development"/>
    <property type="evidence" value="ECO:0007669"/>
    <property type="project" value="TreeGrafter"/>
</dbReference>
<comment type="caution">
    <text evidence="2">The sequence shown here is derived from an EMBL/GenBank/DDBJ whole genome shotgun (WGS) entry which is preliminary data.</text>
</comment>
<evidence type="ECO:0000256" key="1">
    <source>
        <dbReference type="SAM" id="Coils"/>
    </source>
</evidence>
<accession>A0AAE1PTI3</accession>